<sequence>MSRTVAHLTRRRGTIESEYGVEEVVPCAVPGDQLFGSGELVEIRRVPTLVGVRL</sequence>
<reference evidence="1 2" key="1">
    <citation type="journal article" date="2014" name="Environ. Microbiol.">
        <title>Halorhabdus tiamatea: proteogenomics and glycosidase activity measurements identify the first cultivated euryarchaeon from a deep-sea anoxic brine lake as potential polysaccharide degrader.</title>
        <authorList>
            <person name="Werner J."/>
            <person name="Ferrer M."/>
            <person name="Michel G."/>
            <person name="Mann A.J."/>
            <person name="Huang S."/>
            <person name="Juarez S."/>
            <person name="Ciordia S."/>
            <person name="Albar J.P."/>
            <person name="Alcaide M."/>
            <person name="La Cono V."/>
            <person name="Yakimov M.M."/>
            <person name="Antunes A."/>
            <person name="Taborda M."/>
            <person name="Da Costa M.S."/>
            <person name="Amann R.I."/>
            <person name="Gloeckner F.O."/>
            <person name="Golyshina O.V."/>
            <person name="Golyshin P.N."/>
            <person name="Teeling H."/>
        </authorList>
    </citation>
    <scope>NUCLEOTIDE SEQUENCE [LARGE SCALE GENOMIC DNA]</scope>
    <source>
        <strain evidence="2">SARL4B</strain>
    </source>
</reference>
<dbReference type="Proteomes" id="UP000015381">
    <property type="component" value="Chromosome I"/>
</dbReference>
<protein>
    <submittedName>
        <fullName evidence="1">Uncharacterized protein</fullName>
    </submittedName>
</protein>
<keyword evidence="2" id="KW-1185">Reference proteome</keyword>
<dbReference type="AlphaFoldDB" id="S6D8H8"/>
<dbReference type="HOGENOM" id="CLU_3038971_0_0_2"/>
<gene>
    <name evidence="1" type="ORF">HTIA_1373</name>
</gene>
<dbReference type="EMBL" id="HF571520">
    <property type="protein sequence ID" value="CCQ33506.1"/>
    <property type="molecule type" value="Genomic_DNA"/>
</dbReference>
<accession>S6D8H8</accession>
<dbReference type="KEGG" id="hti:HTIA_1373"/>
<proteinExistence type="predicted"/>
<evidence type="ECO:0000313" key="1">
    <source>
        <dbReference type="EMBL" id="CCQ33506.1"/>
    </source>
</evidence>
<organism evidence="1 2">
    <name type="scientific">Halorhabdus tiamatea SARL4B</name>
    <dbReference type="NCBI Taxonomy" id="1033806"/>
    <lineage>
        <taxon>Archaea</taxon>
        <taxon>Methanobacteriati</taxon>
        <taxon>Methanobacteriota</taxon>
        <taxon>Stenosarchaea group</taxon>
        <taxon>Halobacteria</taxon>
        <taxon>Halobacteriales</taxon>
        <taxon>Haloarculaceae</taxon>
        <taxon>Halorhabdus</taxon>
    </lineage>
</organism>
<evidence type="ECO:0000313" key="2">
    <source>
        <dbReference type="Proteomes" id="UP000015381"/>
    </source>
</evidence>
<name>S6D8H8_9EURY</name>